<evidence type="ECO:0000313" key="4">
    <source>
        <dbReference type="Proteomes" id="UP000190150"/>
    </source>
</evidence>
<feature type="domain" description="Outer membrane protein beta-barrel" evidence="2">
    <location>
        <begin position="441"/>
        <end position="919"/>
    </location>
</feature>
<dbReference type="AlphaFoldDB" id="A0A1T5GGX6"/>
<evidence type="ECO:0000313" key="3">
    <source>
        <dbReference type="EMBL" id="SKC07557.1"/>
    </source>
</evidence>
<proteinExistence type="predicted"/>
<dbReference type="OrthoDB" id="1086219at2"/>
<dbReference type="SUPFAM" id="SSF49464">
    <property type="entry name" value="Carboxypeptidase regulatory domain-like"/>
    <property type="match status" value="1"/>
</dbReference>
<protein>
    <submittedName>
        <fullName evidence="3">Outer membrane protein beta-barrel family protein</fullName>
    </submittedName>
</protein>
<accession>A0A1T5GGX6</accession>
<dbReference type="Proteomes" id="UP000190150">
    <property type="component" value="Unassembled WGS sequence"/>
</dbReference>
<keyword evidence="1" id="KW-0732">Signal</keyword>
<sequence length="945" mass="105685">MIFLKRWVAVAALFICFSAQAQSTKVVQGFLRDSLSRPIAGASVQYIVGTDTLKTSSSVGGIYTFNNASDKPFKIRVSSLGFEPFEKGYTFAAVQDNRMLVPNIILQGIPNMLEEVVVNGVITVQVKGDTVEYSTRDLKLREGSVAEDALKKLQGVEVDKDGTVTAQGEQVTRVRINGKDFFGGDVKTATQNLPANIIEKIKVVDDFGDMANLTGNKSGESTKVIDIQIDPKYNKGYAGMLRVGGGTEERYQATGSWFQFIDKTQVSVLGNLNNMNAPLFDFNSMGGGSRGRQGGGGGRGGGMFGGSDGITNTGSIGVNIKHEFSDKLKVDGSYSFGRDDNNTISSAFSDYIGQNLTEEKEENNNNIRANHRFESNIEWKLSDKDFIKLSPQFGFNDNSTNNEGSSIFYIDDLLNNRQTTEVVSGSTAPRYNLSGLYNRRLSESGRNIFFNFNYDNARTTSDFNQVFQRYISDPSNQDKELQDIYERTLRDVENKSWNAGTSVSYLEPLGAKSKLEVTYDYNTNDYDNHNSQKAEDAGGNPLLSNVLNYSYDYDYAFTTHKVGASFLYENDKIKYSLGGAVQPSVLKGNAFSATESAVIDRSNFNIIPIARFEYKFSRQSNITVNYSGRSSEPGVSQILPFEVSTNRTNTTIGNPELDPEFRHSMNVRFRSGDFQKGKTFFAMIRSELTQDKIVTMNRRFLVEEPNPGQPNETVQTLYQEVGYQNEGDAVYSINSFYHLGRSLKEKTYNIMYGGGVTFNKNISYISRTETGNDFDKGITNNTNIFQMLFFRYNPSENLEINSGVRYNYNITKSNLSEFNQANTSKITPNLIGSVNITPTTIFGVDISKEFNKGYRTNANPFIINSYIEQKFMKDQRGALRLQGFDLLNQQTNINRTVGDILTDSRTNRLARYFMLTFTFRLQKFSGVNPLEDNSGGHGGMRRPRM</sequence>
<dbReference type="SUPFAM" id="SSF56935">
    <property type="entry name" value="Porins"/>
    <property type="match status" value="1"/>
</dbReference>
<dbReference type="Pfam" id="PF14905">
    <property type="entry name" value="OMP_b-brl_3"/>
    <property type="match status" value="1"/>
</dbReference>
<reference evidence="4" key="1">
    <citation type="submission" date="2017-02" db="EMBL/GenBank/DDBJ databases">
        <authorList>
            <person name="Varghese N."/>
            <person name="Submissions S."/>
        </authorList>
    </citation>
    <scope>NUCLEOTIDE SEQUENCE [LARGE SCALE GENOMIC DNA]</scope>
    <source>
        <strain evidence="4">DSM 24091</strain>
    </source>
</reference>
<dbReference type="RefSeq" id="WP_079645670.1">
    <property type="nucleotide sequence ID" value="NZ_FUZF01000025.1"/>
</dbReference>
<keyword evidence="4" id="KW-1185">Reference proteome</keyword>
<organism evidence="3 4">
    <name type="scientific">Sphingobacterium nematocida</name>
    <dbReference type="NCBI Taxonomy" id="1513896"/>
    <lineage>
        <taxon>Bacteria</taxon>
        <taxon>Pseudomonadati</taxon>
        <taxon>Bacteroidota</taxon>
        <taxon>Sphingobacteriia</taxon>
        <taxon>Sphingobacteriales</taxon>
        <taxon>Sphingobacteriaceae</taxon>
        <taxon>Sphingobacterium</taxon>
    </lineage>
</organism>
<name>A0A1T5GGX6_9SPHI</name>
<evidence type="ECO:0000259" key="2">
    <source>
        <dbReference type="Pfam" id="PF14905"/>
    </source>
</evidence>
<evidence type="ECO:0000256" key="1">
    <source>
        <dbReference type="SAM" id="SignalP"/>
    </source>
</evidence>
<dbReference type="EMBL" id="FUZF01000025">
    <property type="protein sequence ID" value="SKC07557.1"/>
    <property type="molecule type" value="Genomic_DNA"/>
</dbReference>
<feature type="signal peptide" evidence="1">
    <location>
        <begin position="1"/>
        <end position="21"/>
    </location>
</feature>
<dbReference type="STRING" id="1513896.SAMN05660841_04030"/>
<feature type="chain" id="PRO_5013227940" evidence="1">
    <location>
        <begin position="22"/>
        <end position="945"/>
    </location>
</feature>
<dbReference type="InterPro" id="IPR041700">
    <property type="entry name" value="OMP_b-brl_3"/>
</dbReference>
<dbReference type="InterPro" id="IPR008969">
    <property type="entry name" value="CarboxyPept-like_regulatory"/>
</dbReference>
<gene>
    <name evidence="3" type="ORF">SAMN05660841_04030</name>
</gene>